<dbReference type="Pfam" id="PF09393">
    <property type="entry name" value="DUF2001"/>
    <property type="match status" value="1"/>
</dbReference>
<dbReference type="STRING" id="39480.EUAN_22310"/>
<dbReference type="OrthoDB" id="1697482at2"/>
<accession>A0A1S1V3U4</accession>
<dbReference type="InterPro" id="IPR038628">
    <property type="entry name" value="XkdM-like_sf"/>
</dbReference>
<proteinExistence type="predicted"/>
<evidence type="ECO:0000313" key="1">
    <source>
        <dbReference type="EMBL" id="OHW61381.1"/>
    </source>
</evidence>
<sequence length="144" mass="16201">MNTFEDRNVINGTWGEAWSGSDYLAEVIGMSAKIEMDFETVNRVRKLGKGKKLMGYEGKGEIKLNKVSSKFLKLMSENLKAGKQTTISFTSKLEDPDALGAERVHIKDATLETMTLVDWEAKKLGEESIPFSFTDWDLLDTIDE</sequence>
<keyword evidence="2" id="KW-1185">Reference proteome</keyword>
<dbReference type="InterPro" id="IPR018989">
    <property type="entry name" value="DUF2001"/>
</dbReference>
<dbReference type="Gene3D" id="2.30.110.40">
    <property type="entry name" value="Phage tail tube protein"/>
    <property type="match status" value="1"/>
</dbReference>
<name>A0A1S1V3U4_9FIRM</name>
<protein>
    <submittedName>
        <fullName evidence="1">Phage-like element PBSX protein XkdM</fullName>
    </submittedName>
</protein>
<dbReference type="EMBL" id="MKIE01000014">
    <property type="protein sequence ID" value="OHW61381.1"/>
    <property type="molecule type" value="Genomic_DNA"/>
</dbReference>
<dbReference type="SUPFAM" id="SSF69279">
    <property type="entry name" value="Phage tail proteins"/>
    <property type="match status" value="1"/>
</dbReference>
<dbReference type="Proteomes" id="UP000180254">
    <property type="component" value="Unassembled WGS sequence"/>
</dbReference>
<comment type="caution">
    <text evidence="1">The sequence shown here is derived from an EMBL/GenBank/DDBJ whole genome shotgun (WGS) entry which is preliminary data.</text>
</comment>
<organism evidence="1 2">
    <name type="scientific">Andreesenia angusta</name>
    <dbReference type="NCBI Taxonomy" id="39480"/>
    <lineage>
        <taxon>Bacteria</taxon>
        <taxon>Bacillati</taxon>
        <taxon>Bacillota</taxon>
        <taxon>Tissierellia</taxon>
        <taxon>Tissierellales</taxon>
        <taxon>Gottschalkiaceae</taxon>
        <taxon>Andreesenia</taxon>
    </lineage>
</organism>
<dbReference type="RefSeq" id="WP_071064475.1">
    <property type="nucleotide sequence ID" value="NZ_MKIE01000014.1"/>
</dbReference>
<evidence type="ECO:0000313" key="2">
    <source>
        <dbReference type="Proteomes" id="UP000180254"/>
    </source>
</evidence>
<reference evidence="1 2" key="1">
    <citation type="submission" date="2016-09" db="EMBL/GenBank/DDBJ databases">
        <title>Genome sequence of Eubacterium angustum.</title>
        <authorList>
            <person name="Poehlein A."/>
            <person name="Daniel R."/>
        </authorList>
    </citation>
    <scope>NUCLEOTIDE SEQUENCE [LARGE SCALE GENOMIC DNA]</scope>
    <source>
        <strain evidence="1 2">DSM 1989</strain>
    </source>
</reference>
<dbReference type="AlphaFoldDB" id="A0A1S1V3U4"/>
<gene>
    <name evidence="1" type="primary">xkdM</name>
    <name evidence="1" type="ORF">EUAN_22310</name>
</gene>